<name>A0A2A2HCX2_9EURY</name>
<dbReference type="EMBL" id="LMVN01000021">
    <property type="protein sequence ID" value="PAV07170.1"/>
    <property type="molecule type" value="Genomic_DNA"/>
</dbReference>
<comment type="caution">
    <text evidence="2">The sequence shown here is derived from an EMBL/GenBank/DDBJ whole genome shotgun (WGS) entry which is preliminary data.</text>
</comment>
<feature type="transmembrane region" description="Helical" evidence="1">
    <location>
        <begin position="20"/>
        <end position="42"/>
    </location>
</feature>
<dbReference type="AlphaFoldDB" id="A0A2A2HCX2"/>
<reference evidence="2 3" key="1">
    <citation type="journal article" date="2017" name="BMC Genomics">
        <title>Genomic analysis of methanogenic archaea reveals a shift towards energy conservation.</title>
        <authorList>
            <person name="Gilmore S.P."/>
            <person name="Henske J.K."/>
            <person name="Sexton J.A."/>
            <person name="Solomon K.V."/>
            <person name="Seppala S."/>
            <person name="Yoo J.I."/>
            <person name="Huyett L.M."/>
            <person name="Pressman A."/>
            <person name="Cogan J.Z."/>
            <person name="Kivenson V."/>
            <person name="Peng X."/>
            <person name="Tan Y."/>
            <person name="Valentine D.L."/>
            <person name="O'Malley M.A."/>
        </authorList>
    </citation>
    <scope>NUCLEOTIDE SEQUENCE [LARGE SCALE GENOMIC DNA]</scope>
    <source>
        <strain evidence="2 3">1R-7</strain>
    </source>
</reference>
<gene>
    <name evidence="2" type="ORF">ASJ82_05710</name>
</gene>
<dbReference type="InterPro" id="IPR040493">
    <property type="entry name" value="DUF5518"/>
</dbReference>
<evidence type="ECO:0008006" key="4">
    <source>
        <dbReference type="Google" id="ProtNLM"/>
    </source>
</evidence>
<proteinExistence type="predicted"/>
<keyword evidence="3" id="KW-1185">Reference proteome</keyword>
<feature type="transmembrane region" description="Helical" evidence="1">
    <location>
        <begin position="72"/>
        <end position="96"/>
    </location>
</feature>
<feature type="transmembrane region" description="Helical" evidence="1">
    <location>
        <begin position="102"/>
        <end position="132"/>
    </location>
</feature>
<feature type="transmembrane region" description="Helical" evidence="1">
    <location>
        <begin position="48"/>
        <end position="65"/>
    </location>
</feature>
<protein>
    <recommendedName>
        <fullName evidence="4">DUF5518 domain-containing protein</fullName>
    </recommendedName>
</protein>
<evidence type="ECO:0000313" key="3">
    <source>
        <dbReference type="Proteomes" id="UP000217528"/>
    </source>
</evidence>
<accession>A0A2A2HCX2</accession>
<dbReference type="Proteomes" id="UP000217528">
    <property type="component" value="Unassembled WGS sequence"/>
</dbReference>
<keyword evidence="1" id="KW-0812">Transmembrane</keyword>
<sequence length="146" mass="15623">MKINNNNKRNSKGGNLTMDFNEIVSGKCVPLGILSIVIFYLIGGASSSVLPFIFLTCIAVGYIKSISLTDTIVAGLLVSFIGGIINLLISVGLVYVSYGATYAMYMFTSVSSINLILSIIVGIIGGAIGYFIKDEVIKNNNNQIRE</sequence>
<evidence type="ECO:0000313" key="2">
    <source>
        <dbReference type="EMBL" id="PAV07170.1"/>
    </source>
</evidence>
<keyword evidence="1" id="KW-0472">Membrane</keyword>
<evidence type="ECO:0000256" key="1">
    <source>
        <dbReference type="SAM" id="Phobius"/>
    </source>
</evidence>
<organism evidence="2 3">
    <name type="scientific">Methanosphaera cuniculi</name>
    <dbReference type="NCBI Taxonomy" id="1077256"/>
    <lineage>
        <taxon>Archaea</taxon>
        <taxon>Methanobacteriati</taxon>
        <taxon>Methanobacteriota</taxon>
        <taxon>Methanomada group</taxon>
        <taxon>Methanobacteria</taxon>
        <taxon>Methanobacteriales</taxon>
        <taxon>Methanobacteriaceae</taxon>
        <taxon>Methanosphaera</taxon>
    </lineage>
</organism>
<keyword evidence="1" id="KW-1133">Transmembrane helix</keyword>
<dbReference type="Pfam" id="PF17647">
    <property type="entry name" value="DUF5518"/>
    <property type="match status" value="1"/>
</dbReference>